<reference evidence="2" key="1">
    <citation type="journal article" date="2017" name="Nat. Microbiol.">
        <title>Global analysis of biosynthetic gene clusters reveals vast potential of secondary metabolite production in Penicillium species.</title>
        <authorList>
            <person name="Nielsen J.C."/>
            <person name="Grijseels S."/>
            <person name="Prigent S."/>
            <person name="Ji B."/>
            <person name="Dainat J."/>
            <person name="Nielsen K.F."/>
            <person name="Frisvad J.C."/>
            <person name="Workman M."/>
            <person name="Nielsen J."/>
        </authorList>
    </citation>
    <scope>NUCLEOTIDE SEQUENCE [LARGE SCALE GENOMIC DNA]</scope>
    <source>
        <strain evidence="2">IBT 29486</strain>
    </source>
</reference>
<proteinExistence type="predicted"/>
<dbReference type="EMBL" id="MDYP01000032">
    <property type="protein sequence ID" value="OQE04504.1"/>
    <property type="molecule type" value="Genomic_DNA"/>
</dbReference>
<evidence type="ECO:0000313" key="1">
    <source>
        <dbReference type="EMBL" id="OQE04504.1"/>
    </source>
</evidence>
<name>A0A1V6RSN6_9EURO</name>
<dbReference type="Proteomes" id="UP000191518">
    <property type="component" value="Unassembled WGS sequence"/>
</dbReference>
<accession>A0A1V6RSN6</accession>
<evidence type="ECO:0000313" key="2">
    <source>
        <dbReference type="Proteomes" id="UP000191518"/>
    </source>
</evidence>
<keyword evidence="2" id="KW-1185">Reference proteome</keyword>
<dbReference type="STRING" id="29845.A0A1V6RSN6"/>
<organism evidence="1 2">
    <name type="scientific">Penicillium vulpinum</name>
    <dbReference type="NCBI Taxonomy" id="29845"/>
    <lineage>
        <taxon>Eukaryota</taxon>
        <taxon>Fungi</taxon>
        <taxon>Dikarya</taxon>
        <taxon>Ascomycota</taxon>
        <taxon>Pezizomycotina</taxon>
        <taxon>Eurotiomycetes</taxon>
        <taxon>Eurotiomycetidae</taxon>
        <taxon>Eurotiales</taxon>
        <taxon>Aspergillaceae</taxon>
        <taxon>Penicillium</taxon>
    </lineage>
</organism>
<gene>
    <name evidence="1" type="ORF">PENVUL_c032G08408</name>
</gene>
<comment type="caution">
    <text evidence="1">The sequence shown here is derived from an EMBL/GenBank/DDBJ whole genome shotgun (WGS) entry which is preliminary data.</text>
</comment>
<dbReference type="AlphaFoldDB" id="A0A1V6RSN6"/>
<sequence length="454" mass="50707">MDVSSTIATWLSLAVTFVGLGSIVSQFSAIVDRADEFHGLRDVLHLGSWWYRQPHIPWYHIVNPPVVGPVISANLLHGLCGNNVVHLEEPSQTPSTESWAGMPLHPLVRHKLTTCTVISRATFMTLLCLTNARPVLCYSSASGHRAAYASYCGQWRVEWPIGDLARVYFCAHDFHASAKDLYPAKFQQRVDKCLQMLAGVIESHTSNTFKCAFPARKSSGKWILEYAPKGFGGAHGGRHLYNMIGGKVNEVDFLQMKPMNTEIESPEDMVVLSLPNKVSGVCDVTLYIAEHESAVLNEALDKLPWTFLSWSIHRGLRDILVAFARERMDFYRDRLAETLRLAVAKWPERLEARGWDPRFVKEDMADMAASAVMAGQGNSGDVVRIVTEIAAISSGSPISDLDETGFWRDTIPTSSSPILNPMTVIALVKCFVLEWSVDLNYQMYHDFPLEMYLG</sequence>
<protein>
    <submittedName>
        <fullName evidence="1">Uncharacterized protein</fullName>
    </submittedName>
</protein>